<dbReference type="EMBL" id="JAAWWB010000015">
    <property type="protein sequence ID" value="KAG6765629.1"/>
    <property type="molecule type" value="Genomic_DNA"/>
</dbReference>
<dbReference type="Proteomes" id="UP000886885">
    <property type="component" value="Chromosome 8A"/>
</dbReference>
<name>A0A8X7Z9H4_POPTO</name>
<evidence type="ECO:0000313" key="2">
    <source>
        <dbReference type="Proteomes" id="UP000886885"/>
    </source>
</evidence>
<keyword evidence="2" id="KW-1185">Reference proteome</keyword>
<sequence>MDLPVEKDPIQIQRITTEKKLLHLGARGEVNWDKKERRKARSLYLTFSVALRCHKFNSVFVHRSLPALAERGGGERRAISFTTICTCSIPTFFSFLELCLFPKGGPGSDSEKTWSWTLFISHQTFFFSVDPAGLGSTETRPMIRETCESISWARFPTPLHESIRSHLLGSVAFSSPLLIDD</sequence>
<gene>
    <name evidence="1" type="ORF">POTOM_029679</name>
</gene>
<organism evidence="1 2">
    <name type="scientific">Populus tomentosa</name>
    <name type="common">Chinese white poplar</name>
    <dbReference type="NCBI Taxonomy" id="118781"/>
    <lineage>
        <taxon>Eukaryota</taxon>
        <taxon>Viridiplantae</taxon>
        <taxon>Streptophyta</taxon>
        <taxon>Embryophyta</taxon>
        <taxon>Tracheophyta</taxon>
        <taxon>Spermatophyta</taxon>
        <taxon>Magnoliopsida</taxon>
        <taxon>eudicotyledons</taxon>
        <taxon>Gunneridae</taxon>
        <taxon>Pentapetalae</taxon>
        <taxon>rosids</taxon>
        <taxon>fabids</taxon>
        <taxon>Malpighiales</taxon>
        <taxon>Salicaceae</taxon>
        <taxon>Saliceae</taxon>
        <taxon>Populus</taxon>
    </lineage>
</organism>
<evidence type="ECO:0000313" key="1">
    <source>
        <dbReference type="EMBL" id="KAG6765629.1"/>
    </source>
</evidence>
<reference evidence="1" key="1">
    <citation type="journal article" date="2020" name="bioRxiv">
        <title>Hybrid origin of Populus tomentosa Carr. identified through genome sequencing and phylogenomic analysis.</title>
        <authorList>
            <person name="An X."/>
            <person name="Gao K."/>
            <person name="Chen Z."/>
            <person name="Li J."/>
            <person name="Yang X."/>
            <person name="Yang X."/>
            <person name="Zhou J."/>
            <person name="Guo T."/>
            <person name="Zhao T."/>
            <person name="Huang S."/>
            <person name="Miao D."/>
            <person name="Khan W.U."/>
            <person name="Rao P."/>
            <person name="Ye M."/>
            <person name="Lei B."/>
            <person name="Liao W."/>
            <person name="Wang J."/>
            <person name="Ji L."/>
            <person name="Li Y."/>
            <person name="Guo B."/>
            <person name="Mustafa N.S."/>
            <person name="Li S."/>
            <person name="Yun Q."/>
            <person name="Keller S.R."/>
            <person name="Mao J."/>
            <person name="Zhang R."/>
            <person name="Strauss S.H."/>
        </authorList>
    </citation>
    <scope>NUCLEOTIDE SEQUENCE</scope>
    <source>
        <strain evidence="1">GM15</strain>
        <tissue evidence="1">Leaf</tissue>
    </source>
</reference>
<proteinExistence type="predicted"/>
<accession>A0A8X7Z9H4</accession>
<comment type="caution">
    <text evidence="1">The sequence shown here is derived from an EMBL/GenBank/DDBJ whole genome shotgun (WGS) entry which is preliminary data.</text>
</comment>
<protein>
    <submittedName>
        <fullName evidence="1">Uncharacterized protein</fullName>
    </submittedName>
</protein>
<dbReference type="AlphaFoldDB" id="A0A8X7Z9H4"/>